<keyword evidence="3" id="KW-0547">Nucleotide-binding</keyword>
<keyword evidence="5" id="KW-0012">Acyltransferase</keyword>
<dbReference type="InterPro" id="IPR032672">
    <property type="entry name" value="TmcA/NAT10/Kre33"/>
</dbReference>
<evidence type="ECO:0000256" key="5">
    <source>
        <dbReference type="ARBA" id="ARBA00023315"/>
    </source>
</evidence>
<proteinExistence type="predicted"/>
<dbReference type="GO" id="GO:0008033">
    <property type="term" value="P:tRNA processing"/>
    <property type="evidence" value="ECO:0007669"/>
    <property type="project" value="UniProtKB-KW"/>
</dbReference>
<dbReference type="Pfam" id="PF13718">
    <property type="entry name" value="GNAT_acetyltr_2"/>
    <property type="match status" value="1"/>
</dbReference>
<keyword evidence="1" id="KW-0808">Transferase</keyword>
<name>A0A7Z7ET35_9GAMM</name>
<evidence type="ECO:0000256" key="3">
    <source>
        <dbReference type="ARBA" id="ARBA00022741"/>
    </source>
</evidence>
<dbReference type="Proteomes" id="UP000287766">
    <property type="component" value="Unassembled WGS sequence"/>
</dbReference>
<dbReference type="PANTHER" id="PTHR10925">
    <property type="entry name" value="N-ACETYLTRANSFERASE 10"/>
    <property type="match status" value="1"/>
</dbReference>
<reference evidence="8" key="1">
    <citation type="journal article" date="2018" name="Front. Microbiol.">
        <title>Genome-Based Analysis Reveals the Taxonomy and Diversity of the Family Idiomarinaceae.</title>
        <authorList>
            <person name="Liu Y."/>
            <person name="Lai Q."/>
            <person name="Shao Z."/>
        </authorList>
    </citation>
    <scope>NUCLEOTIDE SEQUENCE [LARGE SCALE GENOMIC DNA]</scope>
    <source>
        <strain evidence="8">KYW314</strain>
    </source>
</reference>
<dbReference type="InterPro" id="IPR000182">
    <property type="entry name" value="GNAT_dom"/>
</dbReference>
<dbReference type="Gene3D" id="3.40.50.300">
    <property type="entry name" value="P-loop containing nucleotide triphosphate hydrolases"/>
    <property type="match status" value="1"/>
</dbReference>
<feature type="domain" description="N-acetyltransferase" evidence="6">
    <location>
        <begin position="341"/>
        <end position="506"/>
    </location>
</feature>
<evidence type="ECO:0000313" key="7">
    <source>
        <dbReference type="EMBL" id="RUO40642.1"/>
    </source>
</evidence>
<gene>
    <name evidence="7" type="ORF">CWE22_00035</name>
</gene>
<dbReference type="Gene3D" id="3.40.630.30">
    <property type="match status" value="1"/>
</dbReference>
<evidence type="ECO:0000256" key="1">
    <source>
        <dbReference type="ARBA" id="ARBA00022679"/>
    </source>
</evidence>
<evidence type="ECO:0000256" key="4">
    <source>
        <dbReference type="ARBA" id="ARBA00022840"/>
    </source>
</evidence>
<dbReference type="GO" id="GO:1990883">
    <property type="term" value="F:18S rRNA cytidine N-acetyltransferase activity"/>
    <property type="evidence" value="ECO:0007669"/>
    <property type="project" value="TreeGrafter"/>
</dbReference>
<dbReference type="InterPro" id="IPR016181">
    <property type="entry name" value="Acyl_CoA_acyltransferase"/>
</dbReference>
<dbReference type="Pfam" id="PF08351">
    <property type="entry name" value="TmcA_N"/>
    <property type="match status" value="1"/>
</dbReference>
<evidence type="ECO:0000259" key="6">
    <source>
        <dbReference type="PROSITE" id="PS51186"/>
    </source>
</evidence>
<dbReference type="InterPro" id="IPR007807">
    <property type="entry name" value="TcmA/NAT10_helicase"/>
</dbReference>
<dbReference type="PANTHER" id="PTHR10925:SF5">
    <property type="entry name" value="RNA CYTIDINE ACETYLTRANSFERASE"/>
    <property type="match status" value="1"/>
</dbReference>
<dbReference type="AlphaFoldDB" id="A0A7Z7ET35"/>
<dbReference type="InterPro" id="IPR027417">
    <property type="entry name" value="P-loop_NTPase"/>
</dbReference>
<dbReference type="GO" id="GO:0005524">
    <property type="term" value="F:ATP binding"/>
    <property type="evidence" value="ECO:0007669"/>
    <property type="project" value="UniProtKB-KW"/>
</dbReference>
<dbReference type="Pfam" id="PF05127">
    <property type="entry name" value="NAT10_TcmA_helicase"/>
    <property type="match status" value="1"/>
</dbReference>
<dbReference type="EMBL" id="PIPR01000001">
    <property type="protein sequence ID" value="RUO40642.1"/>
    <property type="molecule type" value="Genomic_DNA"/>
</dbReference>
<protein>
    <recommendedName>
        <fullName evidence="6">N-acetyltransferase domain-containing protein</fullName>
    </recommendedName>
</protein>
<dbReference type="RefSeq" id="WP_169929377.1">
    <property type="nucleotide sequence ID" value="NZ_PIPR01000001.1"/>
</dbReference>
<dbReference type="Gene3D" id="3.40.50.11040">
    <property type="match status" value="1"/>
</dbReference>
<dbReference type="SUPFAM" id="SSF52540">
    <property type="entry name" value="P-loop containing nucleoside triphosphate hydrolases"/>
    <property type="match status" value="1"/>
</dbReference>
<evidence type="ECO:0000313" key="8">
    <source>
        <dbReference type="Proteomes" id="UP000287766"/>
    </source>
</evidence>
<dbReference type="SUPFAM" id="SSF55729">
    <property type="entry name" value="Acyl-CoA N-acyltransferases (Nat)"/>
    <property type="match status" value="1"/>
</dbReference>
<dbReference type="GO" id="GO:1904812">
    <property type="term" value="P:rRNA acetylation involved in maturation of SSU-rRNA"/>
    <property type="evidence" value="ECO:0007669"/>
    <property type="project" value="TreeGrafter"/>
</dbReference>
<dbReference type="GO" id="GO:0000049">
    <property type="term" value="F:tRNA binding"/>
    <property type="evidence" value="ECO:0007669"/>
    <property type="project" value="TreeGrafter"/>
</dbReference>
<dbReference type="InterPro" id="IPR013562">
    <property type="entry name" value="TmcA/NAT10_N"/>
</dbReference>
<sequence length="636" mass="72014">MINRVPEMLTKLAEQRHRGVLLLDGDASWLAENYQQLQQQSIDLWLSDSDPQQIAVHRYRDCLGKTTQRVVLDLRKGIHADALAACLGTVTGGGLMIVLLPPQTSAFKKRLLLWAQKVSTVIVLTPTHTLDWSLISESSAEKKSSAKAEFELTDEQHQASATMADLIGTCHLIMADRGRGKSTTLGVACRHYYRQYKEPIIVTAAHPHAVQSLLEQAGDAAVFRPWDKLLQAEPEGHGKRLIIDEAAAIPLHILRQLVDRYSVWAVATTIDGYEGCGKGFAIRFVDWLRQRRICKTHELTQPLRWHSDDPAEQWLRNSLILQTEPLTIPESRQKDISIRDCHATQLTEQELRDVMVLLLDAHYQSSPNDLRLLLDDNHQRLLLTYSGKTVIGVIWYVEEGPLTESLHGAVLKGERRLLGNIMPQAICFYLQQPEALSWRWWRVTRIAVATVLHRQGLGFRMLQELKQRARESNVDALGSSFGAEPGVMKFWLAADFQILRMGRKMNMASGFPNALIACGLKAAQRLLIDNWSHYYATEIGWLQRHEVTLSPSCYSIARQQLAGFAFGHLPFNDVQFAWRVCDHKKSLTAYEVKLPGGLLEARGTLAELAKKYGFPDQSSMQSQLRQLARLYLERTR</sequence>
<organism evidence="7 8">
    <name type="scientific">Pseudidiomarina aestuarii</name>
    <dbReference type="NCBI Taxonomy" id="624146"/>
    <lineage>
        <taxon>Bacteria</taxon>
        <taxon>Pseudomonadati</taxon>
        <taxon>Pseudomonadota</taxon>
        <taxon>Gammaproteobacteria</taxon>
        <taxon>Alteromonadales</taxon>
        <taxon>Idiomarinaceae</taxon>
        <taxon>Pseudidiomarina</taxon>
    </lineage>
</organism>
<keyword evidence="4" id="KW-0067">ATP-binding</keyword>
<keyword evidence="2" id="KW-0819">tRNA processing</keyword>
<evidence type="ECO:0000256" key="2">
    <source>
        <dbReference type="ARBA" id="ARBA00022694"/>
    </source>
</evidence>
<keyword evidence="8" id="KW-1185">Reference proteome</keyword>
<dbReference type="PROSITE" id="PS51186">
    <property type="entry name" value="GNAT"/>
    <property type="match status" value="1"/>
</dbReference>
<accession>A0A7Z7ET35</accession>
<comment type="caution">
    <text evidence="7">The sequence shown here is derived from an EMBL/GenBank/DDBJ whole genome shotgun (WGS) entry which is preliminary data.</text>
</comment>